<proteinExistence type="predicted"/>
<accession>A0ABN8QG71</accession>
<dbReference type="PROSITE" id="PS00010">
    <property type="entry name" value="ASX_HYDROXYL"/>
    <property type="match status" value="4"/>
</dbReference>
<evidence type="ECO:0000259" key="8">
    <source>
        <dbReference type="PROSITE" id="PS50948"/>
    </source>
</evidence>
<dbReference type="PANTHER" id="PTHR24034">
    <property type="entry name" value="EGF-LIKE DOMAIN-CONTAINING PROTEIN"/>
    <property type="match status" value="1"/>
</dbReference>
<dbReference type="InterPro" id="IPR000152">
    <property type="entry name" value="EGF-type_Asp/Asn_hydroxyl_site"/>
</dbReference>
<reference evidence="9 10" key="1">
    <citation type="submission" date="2022-05" db="EMBL/GenBank/DDBJ databases">
        <authorList>
            <consortium name="Genoscope - CEA"/>
            <person name="William W."/>
        </authorList>
    </citation>
    <scope>NUCLEOTIDE SEQUENCE [LARGE SCALE GENOMIC DNA]</scope>
</reference>
<dbReference type="PANTHER" id="PTHR24034:SF208">
    <property type="entry name" value="INTEGRIN BETA-LIKE PROTEIN C ISOFORM X1"/>
    <property type="match status" value="1"/>
</dbReference>
<dbReference type="SUPFAM" id="SSF57184">
    <property type="entry name" value="Growth factor receptor domain"/>
    <property type="match status" value="1"/>
</dbReference>
<evidence type="ECO:0000256" key="3">
    <source>
        <dbReference type="ARBA" id="ARBA00022737"/>
    </source>
</evidence>
<evidence type="ECO:0000256" key="4">
    <source>
        <dbReference type="ARBA" id="ARBA00023157"/>
    </source>
</evidence>
<dbReference type="Gene3D" id="2.10.25.10">
    <property type="entry name" value="Laminin"/>
    <property type="match status" value="4"/>
</dbReference>
<dbReference type="PROSITE" id="PS01187">
    <property type="entry name" value="EGF_CA"/>
    <property type="match status" value="3"/>
</dbReference>
<dbReference type="InterPro" id="IPR003609">
    <property type="entry name" value="Pan_app"/>
</dbReference>
<organism evidence="9 10">
    <name type="scientific">Porites evermanni</name>
    <dbReference type="NCBI Taxonomy" id="104178"/>
    <lineage>
        <taxon>Eukaryota</taxon>
        <taxon>Metazoa</taxon>
        <taxon>Cnidaria</taxon>
        <taxon>Anthozoa</taxon>
        <taxon>Hexacorallia</taxon>
        <taxon>Scleractinia</taxon>
        <taxon>Fungiina</taxon>
        <taxon>Poritidae</taxon>
        <taxon>Porites</taxon>
    </lineage>
</organism>
<dbReference type="SMART" id="SM00181">
    <property type="entry name" value="EGF"/>
    <property type="match status" value="4"/>
</dbReference>
<sequence length="488" mass="53777">MTMRKLFRISVLFVLGQLLYKTVTQQCGSEVSIFGWMLQGHIYDTMLAELPHTCVQVCREDNRCQSFNWVISLLKCEFSNRTKEARPEDFISDPDRFYYKRERNRVPLGSIPELPAETCLEIKKSEGHAISRKYWFSSIKTGTSVLAYCDMTTEDIDECTSSVPLCDVNATCTNNDGSYICTCKNGFSGDGKTCKVSRVILIAVPFVFSHSVNIVCRTGGHFACACTSAFLTSLIFFLDIDECSTNSHSCDLNAVCGNTLGSYTCACKQGYSGNGRTCSDIDECSTSSHSCDVNAVCSNTVGSYACACKAGFTGDGNTCTDIDECTRGTHNCHSSLASCTNTAGSFSCSCNNPYSGDGRTCYLLVSECRNYGSLNSSDRKITYITDYRYCDNKIGPGWFRFEGSAGIRIPTSCPSTRRCGTNAPGWMNGGHPTVVDGQVTRTVCFHWTAGCCEWSTNIKVRNCGSYYVYYLHSTPNNGYCYLRYCGTD</sequence>
<dbReference type="InterPro" id="IPR009030">
    <property type="entry name" value="Growth_fac_rcpt_cys_sf"/>
</dbReference>
<dbReference type="InterPro" id="IPR000742">
    <property type="entry name" value="EGF"/>
</dbReference>
<feature type="domain" description="Apple" evidence="8">
    <location>
        <begin position="27"/>
        <end position="103"/>
    </location>
</feature>
<keyword evidence="4" id="KW-1015">Disulfide bond</keyword>
<feature type="domain" description="EGF-like" evidence="7">
    <location>
        <begin position="155"/>
        <end position="195"/>
    </location>
</feature>
<dbReference type="PROSITE" id="PS50026">
    <property type="entry name" value="EGF_3"/>
    <property type="match status" value="4"/>
</dbReference>
<evidence type="ECO:0000256" key="1">
    <source>
        <dbReference type="ARBA" id="ARBA00022536"/>
    </source>
</evidence>
<comment type="caution">
    <text evidence="9">The sequence shown here is derived from an EMBL/GenBank/DDBJ whole genome shotgun (WGS) entry which is preliminary data.</text>
</comment>
<dbReference type="InterPro" id="IPR049883">
    <property type="entry name" value="NOTCH1_EGF-like"/>
</dbReference>
<evidence type="ECO:0000259" key="7">
    <source>
        <dbReference type="PROSITE" id="PS50026"/>
    </source>
</evidence>
<evidence type="ECO:0000313" key="10">
    <source>
        <dbReference type="Proteomes" id="UP001159427"/>
    </source>
</evidence>
<dbReference type="CDD" id="cd00054">
    <property type="entry name" value="EGF_CA"/>
    <property type="match status" value="4"/>
</dbReference>
<dbReference type="InterPro" id="IPR024731">
    <property type="entry name" value="NELL2-like_EGF"/>
</dbReference>
<keyword evidence="3" id="KW-0677">Repeat</keyword>
<dbReference type="Pfam" id="PF23283">
    <property type="entry name" value="D8C_UMOD"/>
    <property type="match status" value="1"/>
</dbReference>
<dbReference type="Proteomes" id="UP001159427">
    <property type="component" value="Unassembled WGS sequence"/>
</dbReference>
<evidence type="ECO:0000256" key="5">
    <source>
        <dbReference type="PROSITE-ProRule" id="PRU00076"/>
    </source>
</evidence>
<feature type="domain" description="EGF-like" evidence="7">
    <location>
        <begin position="280"/>
        <end position="320"/>
    </location>
</feature>
<dbReference type="InterPro" id="IPR018097">
    <property type="entry name" value="EGF_Ca-bd_CS"/>
</dbReference>
<comment type="caution">
    <text evidence="5">Lacks conserved residue(s) required for the propagation of feature annotation.</text>
</comment>
<evidence type="ECO:0000313" key="9">
    <source>
        <dbReference type="EMBL" id="CAH3163821.1"/>
    </source>
</evidence>
<feature type="domain" description="EGF-like" evidence="7">
    <location>
        <begin position="321"/>
        <end position="362"/>
    </location>
</feature>
<dbReference type="InterPro" id="IPR057774">
    <property type="entry name" value="D8C_UMOD/GP2/OIT3-like"/>
</dbReference>
<gene>
    <name evidence="9" type="ORF">PEVE_00004699</name>
</gene>
<feature type="chain" id="PRO_5045903906" description="Uromodulin" evidence="6">
    <location>
        <begin position="25"/>
        <end position="488"/>
    </location>
</feature>
<evidence type="ECO:0000256" key="2">
    <source>
        <dbReference type="ARBA" id="ARBA00022729"/>
    </source>
</evidence>
<dbReference type="InterPro" id="IPR050751">
    <property type="entry name" value="ECM_structural_protein"/>
</dbReference>
<dbReference type="PROSITE" id="PS01186">
    <property type="entry name" value="EGF_2"/>
    <property type="match status" value="4"/>
</dbReference>
<evidence type="ECO:0000256" key="6">
    <source>
        <dbReference type="SAM" id="SignalP"/>
    </source>
</evidence>
<dbReference type="EMBL" id="CALNXI010001297">
    <property type="protein sequence ID" value="CAH3163821.1"/>
    <property type="molecule type" value="Genomic_DNA"/>
</dbReference>
<dbReference type="SUPFAM" id="SSF57196">
    <property type="entry name" value="EGF/Laminin"/>
    <property type="match status" value="1"/>
</dbReference>
<dbReference type="PROSITE" id="PS50948">
    <property type="entry name" value="PAN"/>
    <property type="match status" value="1"/>
</dbReference>
<dbReference type="SMART" id="SM00179">
    <property type="entry name" value="EGF_CA"/>
    <property type="match status" value="4"/>
</dbReference>
<feature type="domain" description="EGF-like" evidence="7">
    <location>
        <begin position="239"/>
        <end position="279"/>
    </location>
</feature>
<dbReference type="Pfam" id="PF12947">
    <property type="entry name" value="EGF_3"/>
    <property type="match status" value="3"/>
</dbReference>
<protein>
    <recommendedName>
        <fullName evidence="11">Uromodulin</fullName>
    </recommendedName>
</protein>
<name>A0ABN8QG71_9CNID</name>
<keyword evidence="2 6" id="KW-0732">Signal</keyword>
<keyword evidence="1 5" id="KW-0245">EGF-like domain</keyword>
<feature type="signal peptide" evidence="6">
    <location>
        <begin position="1"/>
        <end position="24"/>
    </location>
</feature>
<dbReference type="InterPro" id="IPR001881">
    <property type="entry name" value="EGF-like_Ca-bd_dom"/>
</dbReference>
<keyword evidence="10" id="KW-1185">Reference proteome</keyword>
<dbReference type="Pfam" id="PF07645">
    <property type="entry name" value="EGF_CA"/>
    <property type="match status" value="1"/>
</dbReference>
<evidence type="ECO:0008006" key="11">
    <source>
        <dbReference type="Google" id="ProtNLM"/>
    </source>
</evidence>